<proteinExistence type="inferred from homology"/>
<sequence length="767" mass="83169">MNISTRISVSMVTTSGIAALAIMLILATLSINSIGTASLQSVTNQLASIKETKASEVTHYFQSLEQQLEQWASSPAVISNTKNIHYSFELVEPTPEQDSALKNWYQSTYSPYYAEQAGALATDPMELLEQLDPIARFWQFLYIADNPNPMDQKSSLLESQEYSMYNMSHKAAHVELRKLRENLGVGDIYIVDSGNDYVTYSVTKNIAFGTSLTSGPFSESGLAKAYQSALQLEKGQVAFADFSMFTPSYESSAAFIASPIYNIDQLIGVLVFQMDRQSVDQLMTYNQRWKEVGLGTTGEVYLVGPDGSLRTGSREFIEAPNSFQQDVSDLQLEQSQTKQILAGHTTGLLHVSPTVATALTDQSSDFAETSNYLGKSTYTSFRPLSVFGQNWQVVADLSKQEADFASQQLIDRTLLISTITLVAIIVLAVFIGLFTGRRLARPILYISKELHHITTHKDLAHRIALNRNDELGQAANSVNELLDGVAKTIKQLAGGIGTMQQASTQSANVANQVSENVEQQSEQIALAATAMSEMVGSVSEIAQQASSSHDLASKITEQAQNGSRQSETMSGNIVALADEVENSVADLSRLESLGKEIVSILDVIQGIAEQTNLLALNAAIEAARAGEQGRGFAVVADEVRALANRTHNSTEQIQQTISKLQSATSDTVQRLQQCNNLALNGRTAALETVEVLNHVLSSANALIDAAANVAAATEEQATVSEKINQNIQIVQDKAGSTKTVIKDANEASQHLSALSDNIKKAIEEFKV</sequence>
<dbReference type="InterPro" id="IPR003660">
    <property type="entry name" value="HAMP_dom"/>
</dbReference>
<dbReference type="Pfam" id="PF02743">
    <property type="entry name" value="dCache_1"/>
    <property type="match status" value="1"/>
</dbReference>
<evidence type="ECO:0000256" key="5">
    <source>
        <dbReference type="ARBA" id="ARBA00022989"/>
    </source>
</evidence>
<organism evidence="13 14">
    <name type="scientific">Rhodanobacter aciditrophus</name>
    <dbReference type="NCBI Taxonomy" id="1623218"/>
    <lineage>
        <taxon>Bacteria</taxon>
        <taxon>Pseudomonadati</taxon>
        <taxon>Pseudomonadota</taxon>
        <taxon>Gammaproteobacteria</taxon>
        <taxon>Lysobacterales</taxon>
        <taxon>Rhodanobacteraceae</taxon>
        <taxon>Rhodanobacter</taxon>
    </lineage>
</organism>
<comment type="similarity">
    <text evidence="8">Belongs to the methyl-accepting chemotaxis (MCP) protein family.</text>
</comment>
<evidence type="ECO:0000256" key="8">
    <source>
        <dbReference type="ARBA" id="ARBA00029447"/>
    </source>
</evidence>
<feature type="transmembrane region" description="Helical" evidence="10">
    <location>
        <begin position="414"/>
        <end position="434"/>
    </location>
</feature>
<evidence type="ECO:0000256" key="7">
    <source>
        <dbReference type="ARBA" id="ARBA00023224"/>
    </source>
</evidence>
<name>A0ABW4AVI9_9GAMM</name>
<protein>
    <submittedName>
        <fullName evidence="13">Methyl-accepting chemotaxis protein</fullName>
    </submittedName>
</protein>
<dbReference type="Pfam" id="PF00672">
    <property type="entry name" value="HAMP"/>
    <property type="match status" value="1"/>
</dbReference>
<dbReference type="Proteomes" id="UP001597059">
    <property type="component" value="Unassembled WGS sequence"/>
</dbReference>
<feature type="domain" description="Methyl-accepting transducer" evidence="11">
    <location>
        <begin position="495"/>
        <end position="731"/>
    </location>
</feature>
<dbReference type="CDD" id="cd06225">
    <property type="entry name" value="HAMP"/>
    <property type="match status" value="1"/>
</dbReference>
<evidence type="ECO:0000256" key="6">
    <source>
        <dbReference type="ARBA" id="ARBA00023136"/>
    </source>
</evidence>
<evidence type="ECO:0000313" key="13">
    <source>
        <dbReference type="EMBL" id="MFD1381939.1"/>
    </source>
</evidence>
<dbReference type="InterPro" id="IPR033479">
    <property type="entry name" value="dCache_1"/>
</dbReference>
<dbReference type="PANTHER" id="PTHR32089">
    <property type="entry name" value="METHYL-ACCEPTING CHEMOTAXIS PROTEIN MCPB"/>
    <property type="match status" value="1"/>
</dbReference>
<dbReference type="CDD" id="cd11386">
    <property type="entry name" value="MCP_signal"/>
    <property type="match status" value="1"/>
</dbReference>
<dbReference type="Pfam" id="PF00015">
    <property type="entry name" value="MCPsignal"/>
    <property type="match status" value="1"/>
</dbReference>
<evidence type="ECO:0000256" key="2">
    <source>
        <dbReference type="ARBA" id="ARBA00022475"/>
    </source>
</evidence>
<evidence type="ECO:0000259" key="12">
    <source>
        <dbReference type="PROSITE" id="PS50885"/>
    </source>
</evidence>
<evidence type="ECO:0000256" key="3">
    <source>
        <dbReference type="ARBA" id="ARBA00022500"/>
    </source>
</evidence>
<dbReference type="SUPFAM" id="SSF58104">
    <property type="entry name" value="Methyl-accepting chemotaxis protein (MCP) signaling domain"/>
    <property type="match status" value="1"/>
</dbReference>
<accession>A0ABW4AVI9</accession>
<dbReference type="RefSeq" id="WP_377364442.1">
    <property type="nucleotide sequence ID" value="NZ_JBHTMN010000003.1"/>
</dbReference>
<evidence type="ECO:0000256" key="1">
    <source>
        <dbReference type="ARBA" id="ARBA00004651"/>
    </source>
</evidence>
<dbReference type="PROSITE" id="PS50885">
    <property type="entry name" value="HAMP"/>
    <property type="match status" value="1"/>
</dbReference>
<comment type="caution">
    <text evidence="13">The sequence shown here is derived from an EMBL/GenBank/DDBJ whole genome shotgun (WGS) entry which is preliminary data.</text>
</comment>
<dbReference type="SMART" id="SM00283">
    <property type="entry name" value="MA"/>
    <property type="match status" value="1"/>
</dbReference>
<evidence type="ECO:0000313" key="14">
    <source>
        <dbReference type="Proteomes" id="UP001597059"/>
    </source>
</evidence>
<keyword evidence="3" id="KW-0145">Chemotaxis</keyword>
<reference evidence="14" key="1">
    <citation type="journal article" date="2019" name="Int. J. Syst. Evol. Microbiol.">
        <title>The Global Catalogue of Microorganisms (GCM) 10K type strain sequencing project: providing services to taxonomists for standard genome sequencing and annotation.</title>
        <authorList>
            <consortium name="The Broad Institute Genomics Platform"/>
            <consortium name="The Broad Institute Genome Sequencing Center for Infectious Disease"/>
            <person name="Wu L."/>
            <person name="Ma J."/>
        </authorList>
    </citation>
    <scope>NUCLEOTIDE SEQUENCE [LARGE SCALE GENOMIC DNA]</scope>
    <source>
        <strain evidence="14">JCM 30774</strain>
    </source>
</reference>
<keyword evidence="2" id="KW-1003">Cell membrane</keyword>
<evidence type="ECO:0000256" key="10">
    <source>
        <dbReference type="SAM" id="Phobius"/>
    </source>
</evidence>
<keyword evidence="7 9" id="KW-0807">Transducer</keyword>
<keyword evidence="4 10" id="KW-0812">Transmembrane</keyword>
<dbReference type="PROSITE" id="PS50111">
    <property type="entry name" value="CHEMOTAXIS_TRANSDUC_2"/>
    <property type="match status" value="1"/>
</dbReference>
<comment type="subcellular location">
    <subcellularLocation>
        <location evidence="1">Cell membrane</location>
        <topology evidence="1">Multi-pass membrane protein</topology>
    </subcellularLocation>
</comment>
<evidence type="ECO:0000256" key="9">
    <source>
        <dbReference type="PROSITE-ProRule" id="PRU00284"/>
    </source>
</evidence>
<keyword evidence="5 10" id="KW-1133">Transmembrane helix</keyword>
<dbReference type="SMART" id="SM00304">
    <property type="entry name" value="HAMP"/>
    <property type="match status" value="1"/>
</dbReference>
<dbReference type="Gene3D" id="1.10.287.950">
    <property type="entry name" value="Methyl-accepting chemotaxis protein"/>
    <property type="match status" value="1"/>
</dbReference>
<dbReference type="EMBL" id="JBHTMN010000003">
    <property type="protein sequence ID" value="MFD1381939.1"/>
    <property type="molecule type" value="Genomic_DNA"/>
</dbReference>
<keyword evidence="6 10" id="KW-0472">Membrane</keyword>
<feature type="domain" description="HAMP" evidence="12">
    <location>
        <begin position="437"/>
        <end position="490"/>
    </location>
</feature>
<dbReference type="InterPro" id="IPR004089">
    <property type="entry name" value="MCPsignal_dom"/>
</dbReference>
<evidence type="ECO:0000256" key="4">
    <source>
        <dbReference type="ARBA" id="ARBA00022692"/>
    </source>
</evidence>
<dbReference type="PANTHER" id="PTHR32089:SF70">
    <property type="entry name" value="ENERGY TAXIS MODULATING METHYL ACCEPTING SENSORY TRANSDUCER"/>
    <property type="match status" value="1"/>
</dbReference>
<gene>
    <name evidence="13" type="ORF">ACFQ45_01075</name>
</gene>
<evidence type="ECO:0000259" key="11">
    <source>
        <dbReference type="PROSITE" id="PS50111"/>
    </source>
</evidence>
<keyword evidence="14" id="KW-1185">Reference proteome</keyword>